<evidence type="ECO:0000313" key="2">
    <source>
        <dbReference type="Proteomes" id="UP000326062"/>
    </source>
</evidence>
<keyword evidence="2" id="KW-1185">Reference proteome</keyword>
<protein>
    <submittedName>
        <fullName evidence="1">Uncharacterized protein</fullName>
    </submittedName>
</protein>
<gene>
    <name evidence="1" type="ORF">FD755_019370</name>
</gene>
<comment type="caution">
    <text evidence="1">The sequence shown here is derived from an EMBL/GenBank/DDBJ whole genome shotgun (WGS) entry which is preliminary data.</text>
</comment>
<reference evidence="1 2" key="1">
    <citation type="submission" date="2019-06" db="EMBL/GenBank/DDBJ databases">
        <title>Discovery of a novel chromosome fission-fusion reversal in muntjac.</title>
        <authorList>
            <person name="Mudd A.B."/>
            <person name="Bredeson J.V."/>
            <person name="Baum R."/>
            <person name="Hockemeyer D."/>
            <person name="Rokhsar D.S."/>
        </authorList>
    </citation>
    <scope>NUCLEOTIDE SEQUENCE [LARGE SCALE GENOMIC DNA]</scope>
    <source>
        <strain evidence="1">UCam_UCB_Mr</strain>
        <tissue evidence="1">Fibroblast cell line</tissue>
    </source>
</reference>
<dbReference type="EMBL" id="VCEB01000016">
    <property type="protein sequence ID" value="KAB0369365.1"/>
    <property type="molecule type" value="Genomic_DNA"/>
</dbReference>
<proteinExistence type="predicted"/>
<accession>A0A5N3X6N4</accession>
<dbReference type="AlphaFoldDB" id="A0A5N3X6N4"/>
<evidence type="ECO:0000313" key="1">
    <source>
        <dbReference type="EMBL" id="KAB0369365.1"/>
    </source>
</evidence>
<name>A0A5N3X6N4_MUNRE</name>
<organism evidence="1 2">
    <name type="scientific">Muntiacus reevesi</name>
    <name type="common">Reeves' muntjac</name>
    <name type="synonym">Cervus reevesi</name>
    <dbReference type="NCBI Taxonomy" id="9886"/>
    <lineage>
        <taxon>Eukaryota</taxon>
        <taxon>Metazoa</taxon>
        <taxon>Chordata</taxon>
        <taxon>Craniata</taxon>
        <taxon>Vertebrata</taxon>
        <taxon>Euteleostomi</taxon>
        <taxon>Mammalia</taxon>
        <taxon>Eutheria</taxon>
        <taxon>Laurasiatheria</taxon>
        <taxon>Artiodactyla</taxon>
        <taxon>Ruminantia</taxon>
        <taxon>Pecora</taxon>
        <taxon>Cervidae</taxon>
        <taxon>Muntiacinae</taxon>
        <taxon>Muntiacus</taxon>
    </lineage>
</organism>
<dbReference type="Proteomes" id="UP000326062">
    <property type="component" value="Chromosome 15"/>
</dbReference>
<sequence length="119" mass="13501">MALPHRPDAPELPDFSMLKRLARDQLIYLLEQSFLGRPGQRDIGNPFFFFLIRARETPLVSGITGDGNRVKTTFITGSHMKHKLPHIGYPVVNEFIPDSCKCFSLVSHHSPTSKISQPW</sequence>